<sequence length="50" mass="5437">MTDPGKDAEVPCAQESEVGGKSREEMTHGARTREGGEEGRLMEDWTAGAW</sequence>
<name>A0A2U9BIU4_SCOMX</name>
<dbReference type="Proteomes" id="UP000246464">
    <property type="component" value="Chromosome 6"/>
</dbReference>
<evidence type="ECO:0000313" key="3">
    <source>
        <dbReference type="Proteomes" id="UP000246464"/>
    </source>
</evidence>
<protein>
    <submittedName>
        <fullName evidence="2">Uncharacterized protein</fullName>
    </submittedName>
</protein>
<feature type="compositionally biased region" description="Basic and acidic residues" evidence="1">
    <location>
        <begin position="18"/>
        <end position="43"/>
    </location>
</feature>
<keyword evidence="3" id="KW-1185">Reference proteome</keyword>
<feature type="non-terminal residue" evidence="2">
    <location>
        <position position="50"/>
    </location>
</feature>
<accession>A0A2U9BIU4</accession>
<evidence type="ECO:0000313" key="2">
    <source>
        <dbReference type="EMBL" id="AWP03452.1"/>
    </source>
</evidence>
<dbReference type="EMBL" id="CP026248">
    <property type="protein sequence ID" value="AWP03452.1"/>
    <property type="molecule type" value="Genomic_DNA"/>
</dbReference>
<evidence type="ECO:0000256" key="1">
    <source>
        <dbReference type="SAM" id="MobiDB-lite"/>
    </source>
</evidence>
<dbReference type="AlphaFoldDB" id="A0A2U9BIU4"/>
<gene>
    <name evidence="2" type="ORF">SMAX5B_001192</name>
</gene>
<reference evidence="2 3" key="1">
    <citation type="submission" date="2017-12" db="EMBL/GenBank/DDBJ databases">
        <title>Integrating genomic resources of turbot (Scophthalmus maximus) in depth evaluation of genetic and physical mapping variation across individuals.</title>
        <authorList>
            <person name="Martinez P."/>
        </authorList>
    </citation>
    <scope>NUCLEOTIDE SEQUENCE [LARGE SCALE GENOMIC DNA]</scope>
</reference>
<feature type="region of interest" description="Disordered" evidence="1">
    <location>
        <begin position="1"/>
        <end position="50"/>
    </location>
</feature>
<proteinExistence type="predicted"/>
<organism evidence="2 3">
    <name type="scientific">Scophthalmus maximus</name>
    <name type="common">Turbot</name>
    <name type="synonym">Psetta maxima</name>
    <dbReference type="NCBI Taxonomy" id="52904"/>
    <lineage>
        <taxon>Eukaryota</taxon>
        <taxon>Metazoa</taxon>
        <taxon>Chordata</taxon>
        <taxon>Craniata</taxon>
        <taxon>Vertebrata</taxon>
        <taxon>Euteleostomi</taxon>
        <taxon>Actinopterygii</taxon>
        <taxon>Neopterygii</taxon>
        <taxon>Teleostei</taxon>
        <taxon>Neoteleostei</taxon>
        <taxon>Acanthomorphata</taxon>
        <taxon>Carangaria</taxon>
        <taxon>Pleuronectiformes</taxon>
        <taxon>Pleuronectoidei</taxon>
        <taxon>Scophthalmidae</taxon>
        <taxon>Scophthalmus</taxon>
    </lineage>
</organism>